<proteinExistence type="predicted"/>
<dbReference type="PANTHER" id="PTHR31302">
    <property type="entry name" value="TRANSMEMBRANE PROTEIN WITH METALLOPHOSPHOESTERASE DOMAIN-RELATED"/>
    <property type="match status" value="1"/>
</dbReference>
<evidence type="ECO:0000259" key="2">
    <source>
        <dbReference type="Pfam" id="PF00149"/>
    </source>
</evidence>
<dbReference type="OrthoDB" id="9780884at2"/>
<dbReference type="GO" id="GO:0016787">
    <property type="term" value="F:hydrolase activity"/>
    <property type="evidence" value="ECO:0007669"/>
    <property type="project" value="InterPro"/>
</dbReference>
<feature type="transmembrane region" description="Helical" evidence="1">
    <location>
        <begin position="114"/>
        <end position="134"/>
    </location>
</feature>
<feature type="domain" description="Calcineurin-like phosphoesterase" evidence="2">
    <location>
        <begin position="158"/>
        <end position="325"/>
    </location>
</feature>
<dbReference type="EMBL" id="FOOK01000047">
    <property type="protein sequence ID" value="SFG55774.1"/>
    <property type="molecule type" value="Genomic_DNA"/>
</dbReference>
<dbReference type="Gene3D" id="3.60.21.10">
    <property type="match status" value="1"/>
</dbReference>
<evidence type="ECO:0000256" key="1">
    <source>
        <dbReference type="SAM" id="Phobius"/>
    </source>
</evidence>
<dbReference type="AlphaFoldDB" id="A0A1I2SSE6"/>
<reference evidence="3 4" key="1">
    <citation type="submission" date="2016-10" db="EMBL/GenBank/DDBJ databases">
        <authorList>
            <person name="de Groot N.N."/>
        </authorList>
    </citation>
    <scope>NUCLEOTIDE SEQUENCE [LARGE SCALE GENOMIC DNA]</scope>
    <source>
        <strain evidence="3 4">DSM 44945</strain>
    </source>
</reference>
<feature type="transmembrane region" description="Helical" evidence="1">
    <location>
        <begin position="36"/>
        <end position="54"/>
    </location>
</feature>
<gene>
    <name evidence="3" type="ORF">SAMN04488025_14714</name>
</gene>
<dbReference type="SUPFAM" id="SSF56300">
    <property type="entry name" value="Metallo-dependent phosphatases"/>
    <property type="match status" value="1"/>
</dbReference>
<accession>A0A1I2SSE6</accession>
<dbReference type="InterPro" id="IPR029052">
    <property type="entry name" value="Metallo-depent_PP-like"/>
</dbReference>
<dbReference type="RefSeq" id="WP_092041611.1">
    <property type="nucleotide sequence ID" value="NZ_FOOK01000047.1"/>
</dbReference>
<protein>
    <recommendedName>
        <fullName evidence="2">Calcineurin-like phosphoesterase domain-containing protein</fullName>
    </recommendedName>
</protein>
<dbReference type="PANTHER" id="PTHR31302:SF0">
    <property type="entry name" value="TRANSMEMBRANE PROTEIN WITH METALLOPHOSPHOESTERASE DOMAIN"/>
    <property type="match status" value="1"/>
</dbReference>
<evidence type="ECO:0000313" key="3">
    <source>
        <dbReference type="EMBL" id="SFG55774.1"/>
    </source>
</evidence>
<dbReference type="InterPro" id="IPR051158">
    <property type="entry name" value="Metallophosphoesterase_sf"/>
</dbReference>
<feature type="transmembrane region" description="Helical" evidence="1">
    <location>
        <begin position="6"/>
        <end position="24"/>
    </location>
</feature>
<sequence>MWGLFVSIFLALYGLMCYYIWRRGRQSLGKPASRSLRALFGIVFALLVLPFPVAEMTEHLLPRSVASWMAVWGGYSMIMVVYAFLILLLIDVVRLLNRWLGFIPKRVREHPKTPLTLGVAVVILILGAVIYGGWNARNPVVNEYEVTVNKEAGSRKELRIAMVSDIHFGPVIDAGRLEPLLERMEELKPDLVLLAGDITDGRLPPGAGRELATVLGKIEAPLGIFAVPGNHDRDLRDDEGELMQALEAEGIRVLKDRLVPIGDDLYLIGRNDPRLHEGPERVRLEELMKGIDSRKPLILLDHRPVDLEEARAAGIDLQLSGHTHRGQIFPANLITALIYEEDWGLLKKGNYHLIVSCGYGTWGPPLRIGNRPEVVSVTMTFQP</sequence>
<dbReference type="Pfam" id="PF00149">
    <property type="entry name" value="Metallophos"/>
    <property type="match status" value="1"/>
</dbReference>
<feature type="transmembrane region" description="Helical" evidence="1">
    <location>
        <begin position="74"/>
        <end position="93"/>
    </location>
</feature>
<evidence type="ECO:0000313" key="4">
    <source>
        <dbReference type="Proteomes" id="UP000198661"/>
    </source>
</evidence>
<dbReference type="Proteomes" id="UP000198661">
    <property type="component" value="Unassembled WGS sequence"/>
</dbReference>
<keyword evidence="4" id="KW-1185">Reference proteome</keyword>
<keyword evidence="1" id="KW-0812">Transmembrane</keyword>
<keyword evidence="1" id="KW-0472">Membrane</keyword>
<name>A0A1I2SSE6_9BACL</name>
<dbReference type="CDD" id="cd07385">
    <property type="entry name" value="MPP_YkuE_C"/>
    <property type="match status" value="1"/>
</dbReference>
<keyword evidence="1" id="KW-1133">Transmembrane helix</keyword>
<dbReference type="STRING" id="201973.SAMN04488025_14714"/>
<dbReference type="InterPro" id="IPR004843">
    <property type="entry name" value="Calcineurin-like_PHP"/>
</dbReference>
<organism evidence="3 4">
    <name type="scientific">Planifilum fulgidum</name>
    <dbReference type="NCBI Taxonomy" id="201973"/>
    <lineage>
        <taxon>Bacteria</taxon>
        <taxon>Bacillati</taxon>
        <taxon>Bacillota</taxon>
        <taxon>Bacilli</taxon>
        <taxon>Bacillales</taxon>
        <taxon>Thermoactinomycetaceae</taxon>
        <taxon>Planifilum</taxon>
    </lineage>
</organism>